<proteinExistence type="inferred from homology"/>
<dbReference type="PANTHER" id="PTHR34135:SF2">
    <property type="entry name" value="LYSOZYME"/>
    <property type="match status" value="1"/>
</dbReference>
<name>A0A955RIK7_9BACT</name>
<evidence type="ECO:0000256" key="1">
    <source>
        <dbReference type="ARBA" id="ARBA00010646"/>
    </source>
</evidence>
<dbReference type="PROSITE" id="PS51904">
    <property type="entry name" value="GLYCOSYL_HYDROL_F25_2"/>
    <property type="match status" value="1"/>
</dbReference>
<dbReference type="GO" id="GO:0003796">
    <property type="term" value="F:lysozyme activity"/>
    <property type="evidence" value="ECO:0007669"/>
    <property type="project" value="InterPro"/>
</dbReference>
<sequence>MSRIKYILIIILLITIVSANMLTTTRTAVQDSSRVEDLQAQTVKNDETLLLTDVMPNLNTTDANTIQQLQIQTAIISNTKQQDNQEVTTLPLENGKNYMGSTFDAGSTYPLTLVDRNLDSGSNFDTTTQSGRFAEGLDVSVWQGSIDWIQVYDANYKFAFAKATEGNCYVDPTYESNMINGDNAGVYMGAYHFARPDLTGGNTQLQDARNEASCFARWVLPYLEYTSLVPVLDLEISTGYTWAELSAWTEEFMETFRQQTGITPIIYINSSYANNLESYLNVYPLWIANWTFTVNSTPDTGRWSNWKVWQYSNGYTCNGCSEYVTVPGIDVRVDLNIYNGDLNLLEQQILINPSSDFFSTQPIVDTSPKYYTQPVFVE</sequence>
<dbReference type="Proteomes" id="UP000783287">
    <property type="component" value="Unassembled WGS sequence"/>
</dbReference>
<evidence type="ECO:0000256" key="3">
    <source>
        <dbReference type="ARBA" id="ARBA00023295"/>
    </source>
</evidence>
<dbReference type="InterPro" id="IPR002053">
    <property type="entry name" value="Glyco_hydro_25"/>
</dbReference>
<evidence type="ECO:0000313" key="5">
    <source>
        <dbReference type="Proteomes" id="UP000783287"/>
    </source>
</evidence>
<keyword evidence="3" id="KW-0326">Glycosidase</keyword>
<comment type="caution">
    <text evidence="4">The sequence shown here is derived from an EMBL/GenBank/DDBJ whole genome shotgun (WGS) entry which is preliminary data.</text>
</comment>
<dbReference type="SMART" id="SM00641">
    <property type="entry name" value="Glyco_25"/>
    <property type="match status" value="1"/>
</dbReference>
<evidence type="ECO:0000256" key="2">
    <source>
        <dbReference type="ARBA" id="ARBA00022801"/>
    </source>
</evidence>
<organism evidence="4 5">
    <name type="scientific">Candidatus Dojkabacteria bacterium</name>
    <dbReference type="NCBI Taxonomy" id="2099670"/>
    <lineage>
        <taxon>Bacteria</taxon>
        <taxon>Candidatus Dojkabacteria</taxon>
    </lineage>
</organism>
<dbReference type="GO" id="GO:0009253">
    <property type="term" value="P:peptidoglycan catabolic process"/>
    <property type="evidence" value="ECO:0007669"/>
    <property type="project" value="InterPro"/>
</dbReference>
<reference evidence="4" key="2">
    <citation type="journal article" date="2021" name="Microbiome">
        <title>Successional dynamics and alternative stable states in a saline activated sludge microbial community over 9 years.</title>
        <authorList>
            <person name="Wang Y."/>
            <person name="Ye J."/>
            <person name="Ju F."/>
            <person name="Liu L."/>
            <person name="Boyd J.A."/>
            <person name="Deng Y."/>
            <person name="Parks D.H."/>
            <person name="Jiang X."/>
            <person name="Yin X."/>
            <person name="Woodcroft B.J."/>
            <person name="Tyson G.W."/>
            <person name="Hugenholtz P."/>
            <person name="Polz M.F."/>
            <person name="Zhang T."/>
        </authorList>
    </citation>
    <scope>NUCLEOTIDE SEQUENCE</scope>
    <source>
        <strain evidence="4">HKST-UBA14</strain>
    </source>
</reference>
<dbReference type="GO" id="GO:0016052">
    <property type="term" value="P:carbohydrate catabolic process"/>
    <property type="evidence" value="ECO:0007669"/>
    <property type="project" value="TreeGrafter"/>
</dbReference>
<dbReference type="EMBL" id="JAGQLK010000008">
    <property type="protein sequence ID" value="MCA9382857.1"/>
    <property type="molecule type" value="Genomic_DNA"/>
</dbReference>
<dbReference type="AlphaFoldDB" id="A0A955RIK7"/>
<dbReference type="PANTHER" id="PTHR34135">
    <property type="entry name" value="LYSOZYME"/>
    <property type="match status" value="1"/>
</dbReference>
<reference evidence="4" key="1">
    <citation type="submission" date="2020-04" db="EMBL/GenBank/DDBJ databases">
        <authorList>
            <person name="Zhang T."/>
        </authorList>
    </citation>
    <scope>NUCLEOTIDE SEQUENCE</scope>
    <source>
        <strain evidence="4">HKST-UBA14</strain>
    </source>
</reference>
<dbReference type="InterPro" id="IPR017853">
    <property type="entry name" value="GH"/>
</dbReference>
<keyword evidence="2 4" id="KW-0378">Hydrolase</keyword>
<gene>
    <name evidence="4" type="ORF">KC909_00690</name>
</gene>
<evidence type="ECO:0000313" key="4">
    <source>
        <dbReference type="EMBL" id="MCA9382857.1"/>
    </source>
</evidence>
<dbReference type="Pfam" id="PF01183">
    <property type="entry name" value="Glyco_hydro_25"/>
    <property type="match status" value="1"/>
</dbReference>
<dbReference type="InterPro" id="IPR018077">
    <property type="entry name" value="Glyco_hydro_fam25_subgr"/>
</dbReference>
<dbReference type="GO" id="GO:0016998">
    <property type="term" value="P:cell wall macromolecule catabolic process"/>
    <property type="evidence" value="ECO:0007669"/>
    <property type="project" value="InterPro"/>
</dbReference>
<dbReference type="Gene3D" id="3.20.20.80">
    <property type="entry name" value="Glycosidases"/>
    <property type="match status" value="1"/>
</dbReference>
<protein>
    <submittedName>
        <fullName evidence="4">Glycoside hydrolase family 25 protein</fullName>
    </submittedName>
</protein>
<accession>A0A955RIK7</accession>
<comment type="similarity">
    <text evidence="1">Belongs to the glycosyl hydrolase 25 family.</text>
</comment>
<dbReference type="SUPFAM" id="SSF51445">
    <property type="entry name" value="(Trans)glycosidases"/>
    <property type="match status" value="1"/>
</dbReference>
<dbReference type="CDD" id="cd00599">
    <property type="entry name" value="GH25_muramidase"/>
    <property type="match status" value="1"/>
</dbReference>